<evidence type="ECO:0000259" key="5">
    <source>
        <dbReference type="PROSITE" id="PS51202"/>
    </source>
</evidence>
<dbReference type="InterPro" id="IPR006036">
    <property type="entry name" value="K_uptake_TrkA"/>
</dbReference>
<dbReference type="Pfam" id="PF02080">
    <property type="entry name" value="TrkA_C"/>
    <property type="match status" value="1"/>
</dbReference>
<evidence type="ECO:0000256" key="4">
    <source>
        <dbReference type="ARBA" id="ARBA00023027"/>
    </source>
</evidence>
<keyword evidence="2" id="KW-0406">Ion transport</keyword>
<evidence type="ECO:0000256" key="2">
    <source>
        <dbReference type="ARBA" id="ARBA00022538"/>
    </source>
</evidence>
<protein>
    <recommendedName>
        <fullName evidence="1">Trk system potassium uptake protein TrkA</fullName>
    </recommendedName>
</protein>
<sequence length="218" mass="23448">MNIIVVGCGRLGSQLAYRLCKAGHNVAVVDTNPLAFNNLPPDFSGRLHEGDAMGQDVLLRAGIEQTHALAAVTNSDPLNAVVGHIARSVYHVPHVVARNYDPHFRPIFEAFGLQTVSSTSWGAQRIEELISGGDIRAVFSAGNGEVEIYEVDIPEAWNGHPIKELIPSEECILVALSRAGRAFLPASEFALMTGDVLVVGATFEGITALRKQLQGEVR</sequence>
<dbReference type="PROSITE" id="PS51202">
    <property type="entry name" value="RCK_C"/>
    <property type="match status" value="1"/>
</dbReference>
<dbReference type="OrthoDB" id="9775180at2"/>
<dbReference type="PANTHER" id="PTHR43833:SF8">
    <property type="entry name" value="TRK SYSTEM POTASSIUM UPTAKE PROTEIN TRKA"/>
    <property type="match status" value="1"/>
</dbReference>
<dbReference type="Gene3D" id="3.40.50.720">
    <property type="entry name" value="NAD(P)-binding Rossmann-like Domain"/>
    <property type="match status" value="1"/>
</dbReference>
<evidence type="ECO:0000256" key="1">
    <source>
        <dbReference type="ARBA" id="ARBA00017378"/>
    </source>
</evidence>
<reference evidence="6 7" key="1">
    <citation type="submission" date="2015-07" db="EMBL/GenBank/DDBJ databases">
        <title>Whole genome sequence of Thermanaerothrix daxensis DSM 23592.</title>
        <authorList>
            <person name="Hemp J."/>
            <person name="Ward L.M."/>
            <person name="Pace L.A."/>
            <person name="Fischer W.W."/>
        </authorList>
    </citation>
    <scope>NUCLEOTIDE SEQUENCE [LARGE SCALE GENOMIC DNA]</scope>
    <source>
        <strain evidence="6 7">GNS-1</strain>
    </source>
</reference>
<feature type="domain" description="RCK C-terminal" evidence="5">
    <location>
        <begin position="136"/>
        <end position="215"/>
    </location>
</feature>
<accession>A0A0N8GQP6</accession>
<evidence type="ECO:0000313" key="7">
    <source>
        <dbReference type="Proteomes" id="UP000050544"/>
    </source>
</evidence>
<keyword evidence="2" id="KW-0633">Potassium transport</keyword>
<keyword evidence="4" id="KW-0520">NAD</keyword>
<keyword evidence="7" id="KW-1185">Reference proteome</keyword>
<evidence type="ECO:0000256" key="3">
    <source>
        <dbReference type="ARBA" id="ARBA00022958"/>
    </source>
</evidence>
<proteinExistence type="predicted"/>
<dbReference type="EMBL" id="LGKO01000002">
    <property type="protein sequence ID" value="KPL84282.1"/>
    <property type="molecule type" value="Genomic_DNA"/>
</dbReference>
<dbReference type="GO" id="GO:0005886">
    <property type="term" value="C:plasma membrane"/>
    <property type="evidence" value="ECO:0007669"/>
    <property type="project" value="InterPro"/>
</dbReference>
<dbReference type="GO" id="GO:0015079">
    <property type="term" value="F:potassium ion transmembrane transporter activity"/>
    <property type="evidence" value="ECO:0007669"/>
    <property type="project" value="InterPro"/>
</dbReference>
<dbReference type="InterPro" id="IPR036291">
    <property type="entry name" value="NAD(P)-bd_dom_sf"/>
</dbReference>
<dbReference type="Gene3D" id="3.30.70.1450">
    <property type="entry name" value="Regulator of K+ conductance, C-terminal domain"/>
    <property type="match status" value="1"/>
</dbReference>
<dbReference type="InterPro" id="IPR003148">
    <property type="entry name" value="RCK_N"/>
</dbReference>
<dbReference type="InterPro" id="IPR050721">
    <property type="entry name" value="Trk_Ktr_HKT_K-transport"/>
</dbReference>
<dbReference type="SUPFAM" id="SSF51735">
    <property type="entry name" value="NAD(P)-binding Rossmann-fold domains"/>
    <property type="match status" value="1"/>
</dbReference>
<keyword evidence="3" id="KW-0630">Potassium</keyword>
<dbReference type="SUPFAM" id="SSF116726">
    <property type="entry name" value="TrkA C-terminal domain-like"/>
    <property type="match status" value="1"/>
</dbReference>
<dbReference type="PANTHER" id="PTHR43833">
    <property type="entry name" value="POTASSIUM CHANNEL PROTEIN 2-RELATED-RELATED"/>
    <property type="match status" value="1"/>
</dbReference>
<evidence type="ECO:0000313" key="6">
    <source>
        <dbReference type="EMBL" id="KPL84282.1"/>
    </source>
</evidence>
<keyword evidence="2" id="KW-0813">Transport</keyword>
<dbReference type="AlphaFoldDB" id="A0A0N8GQP6"/>
<name>A0A0N8GQP6_9CHLR</name>
<gene>
    <name evidence="6" type="ORF">SE15_03870</name>
</gene>
<dbReference type="PRINTS" id="PR00335">
    <property type="entry name" value="KUPTAKETRKA"/>
</dbReference>
<dbReference type="Proteomes" id="UP000050544">
    <property type="component" value="Unassembled WGS sequence"/>
</dbReference>
<dbReference type="RefSeq" id="WP_054520768.1">
    <property type="nucleotide sequence ID" value="NZ_LGKO01000002.1"/>
</dbReference>
<comment type="caution">
    <text evidence="6">The sequence shown here is derived from an EMBL/GenBank/DDBJ whole genome shotgun (WGS) entry which is preliminary data.</text>
</comment>
<organism evidence="6 7">
    <name type="scientific">Thermanaerothrix daxensis</name>
    <dbReference type="NCBI Taxonomy" id="869279"/>
    <lineage>
        <taxon>Bacteria</taxon>
        <taxon>Bacillati</taxon>
        <taxon>Chloroflexota</taxon>
        <taxon>Anaerolineae</taxon>
        <taxon>Anaerolineales</taxon>
        <taxon>Anaerolineaceae</taxon>
        <taxon>Thermanaerothrix</taxon>
    </lineage>
</organism>
<dbReference type="Pfam" id="PF02254">
    <property type="entry name" value="TrkA_N"/>
    <property type="match status" value="1"/>
</dbReference>
<dbReference type="STRING" id="869279.SE15_03870"/>
<dbReference type="InterPro" id="IPR006037">
    <property type="entry name" value="RCK_C"/>
</dbReference>
<dbReference type="InterPro" id="IPR036721">
    <property type="entry name" value="RCK_C_sf"/>
</dbReference>